<evidence type="ECO:0000256" key="7">
    <source>
        <dbReference type="ARBA" id="ARBA00022825"/>
    </source>
</evidence>
<keyword evidence="8" id="KW-0809">Transit peptide</keyword>
<evidence type="ECO:0000256" key="6">
    <source>
        <dbReference type="ARBA" id="ARBA00022801"/>
    </source>
</evidence>
<name>A0A6J1BXV6_MOMCH</name>
<proteinExistence type="inferred from homology"/>
<accession>A0A6J1BXV6</accession>
<reference evidence="11" key="1">
    <citation type="submission" date="2025-08" db="UniProtKB">
        <authorList>
            <consortium name="RefSeq"/>
        </authorList>
    </citation>
    <scope>IDENTIFICATION</scope>
    <source>
        <strain evidence="11">OHB3-1</strain>
    </source>
</reference>
<protein>
    <submittedName>
        <fullName evidence="11">Protease Do-like 1, chloroplastic</fullName>
    </submittedName>
</protein>
<dbReference type="GO" id="GO:0004252">
    <property type="term" value="F:serine-type endopeptidase activity"/>
    <property type="evidence" value="ECO:0007669"/>
    <property type="project" value="InterPro"/>
</dbReference>
<dbReference type="GO" id="GO:0006508">
    <property type="term" value="P:proteolysis"/>
    <property type="evidence" value="ECO:0007669"/>
    <property type="project" value="UniProtKB-KW"/>
</dbReference>
<dbReference type="GeneID" id="111006463"/>
<feature type="domain" description="PDZ" evidence="9">
    <location>
        <begin position="326"/>
        <end position="423"/>
    </location>
</feature>
<organism evidence="10 11">
    <name type="scientific">Momordica charantia</name>
    <name type="common">Bitter gourd</name>
    <name type="synonym">Balsam pear</name>
    <dbReference type="NCBI Taxonomy" id="3673"/>
    <lineage>
        <taxon>Eukaryota</taxon>
        <taxon>Viridiplantae</taxon>
        <taxon>Streptophyta</taxon>
        <taxon>Embryophyta</taxon>
        <taxon>Tracheophyta</taxon>
        <taxon>Spermatophyta</taxon>
        <taxon>Magnoliopsida</taxon>
        <taxon>eudicotyledons</taxon>
        <taxon>Gunneridae</taxon>
        <taxon>Pentapetalae</taxon>
        <taxon>rosids</taxon>
        <taxon>fabids</taxon>
        <taxon>Cucurbitales</taxon>
        <taxon>Cucurbitaceae</taxon>
        <taxon>Momordiceae</taxon>
        <taxon>Momordica</taxon>
    </lineage>
</organism>
<keyword evidence="10" id="KW-1185">Reference proteome</keyword>
<dbReference type="Proteomes" id="UP000504603">
    <property type="component" value="Unplaced"/>
</dbReference>
<comment type="subcellular location">
    <subcellularLocation>
        <location evidence="1">Plastid</location>
        <location evidence="1">Chloroplast</location>
    </subcellularLocation>
</comment>
<dbReference type="FunFam" id="2.40.10.10:FF:000103">
    <property type="entry name" value="Protease Do-like 1, chloroplastic"/>
    <property type="match status" value="1"/>
</dbReference>
<keyword evidence="4" id="KW-0934">Plastid</keyword>
<dbReference type="SUPFAM" id="SSF50494">
    <property type="entry name" value="Trypsin-like serine proteases"/>
    <property type="match status" value="1"/>
</dbReference>
<dbReference type="InterPro" id="IPR043504">
    <property type="entry name" value="Peptidase_S1_PA_chymotrypsin"/>
</dbReference>
<dbReference type="InterPro" id="IPR001478">
    <property type="entry name" value="PDZ"/>
</dbReference>
<evidence type="ECO:0000256" key="2">
    <source>
        <dbReference type="ARBA" id="ARBA00010541"/>
    </source>
</evidence>
<dbReference type="PROSITE" id="PS50106">
    <property type="entry name" value="PDZ"/>
    <property type="match status" value="1"/>
</dbReference>
<dbReference type="InterPro" id="IPR001940">
    <property type="entry name" value="Peptidase_S1C"/>
</dbReference>
<sequence length="439" mass="46857">MAAAYSLASTFFHFSPLSRPPNRRSTAFLLPKSISLHNFSNPTCHLRFPIFSLLKKNSQISATNAPKLTIPSNPFASIWESLLIFSTSVLLSFSLFVTDVDPAAAFVVTTPRKLQTDELATVRLFQENTPSVVYITNLAARQDAFTLDVLEVPQGSGSGFVWDKDGHIVTNYHVIRGASDLRVTLADQTTYDAKVVGFDQDKDVAVLRIEAPKDKLRPIPVGISADLLVGQKVFAIGNPFGLDHTLTTGVISGLRREISSAATGRPIQDVIQTDAAINPGNSGGPLLDSSGNLIGINTAIYSPSGASSGVGFSIPVDTVSGIVEQLVQFGKVTRPILGIKFAPDQSVEQLGVSGVLVLDAPANGPAGKAGLLPTKRDAYGRLILGDIITSVNGKKVTNGSDLYRILDQCKVGDKVTVEVLRGDHMEKIPVTLEPKPDES</sequence>
<dbReference type="PANTHER" id="PTHR43343:SF2">
    <property type="entry name" value="PDZ DOMAIN-CONTAINING PROTEIN"/>
    <property type="match status" value="1"/>
</dbReference>
<dbReference type="RefSeq" id="XP_022134109.1">
    <property type="nucleotide sequence ID" value="XM_022278417.1"/>
</dbReference>
<evidence type="ECO:0000256" key="5">
    <source>
        <dbReference type="ARBA" id="ARBA00022670"/>
    </source>
</evidence>
<comment type="similarity">
    <text evidence="2">Belongs to the peptidase S1C family.</text>
</comment>
<dbReference type="GO" id="GO:0010206">
    <property type="term" value="P:photosystem II repair"/>
    <property type="evidence" value="ECO:0007669"/>
    <property type="project" value="UniProtKB-ARBA"/>
</dbReference>
<dbReference type="InterPro" id="IPR051201">
    <property type="entry name" value="Chloro_Bact_Ser_Proteases"/>
</dbReference>
<dbReference type="FunFam" id="2.40.10.10:FF:000001">
    <property type="entry name" value="Periplasmic serine protease DegS"/>
    <property type="match status" value="1"/>
</dbReference>
<evidence type="ECO:0000256" key="3">
    <source>
        <dbReference type="ARBA" id="ARBA00022528"/>
    </source>
</evidence>
<dbReference type="Gene3D" id="2.40.10.10">
    <property type="entry name" value="Trypsin-like serine proteases"/>
    <property type="match status" value="2"/>
</dbReference>
<evidence type="ECO:0000256" key="8">
    <source>
        <dbReference type="ARBA" id="ARBA00022946"/>
    </source>
</evidence>
<keyword evidence="3" id="KW-0150">Chloroplast</keyword>
<evidence type="ECO:0000313" key="10">
    <source>
        <dbReference type="Proteomes" id="UP000504603"/>
    </source>
</evidence>
<evidence type="ECO:0000313" key="11">
    <source>
        <dbReference type="RefSeq" id="XP_022134109.1"/>
    </source>
</evidence>
<dbReference type="SUPFAM" id="SSF50156">
    <property type="entry name" value="PDZ domain-like"/>
    <property type="match status" value="1"/>
</dbReference>
<dbReference type="PANTHER" id="PTHR43343">
    <property type="entry name" value="PEPTIDASE S12"/>
    <property type="match status" value="1"/>
</dbReference>
<gene>
    <name evidence="11" type="primary">LOC111006463</name>
</gene>
<keyword evidence="5" id="KW-0645">Protease</keyword>
<evidence type="ECO:0000256" key="4">
    <source>
        <dbReference type="ARBA" id="ARBA00022640"/>
    </source>
</evidence>
<dbReference type="InterPro" id="IPR009003">
    <property type="entry name" value="Peptidase_S1_PA"/>
</dbReference>
<dbReference type="Pfam" id="PF13365">
    <property type="entry name" value="Trypsin_2"/>
    <property type="match status" value="1"/>
</dbReference>
<dbReference type="Gene3D" id="2.30.42.10">
    <property type="match status" value="1"/>
</dbReference>
<dbReference type="AlphaFoldDB" id="A0A6J1BXV6"/>
<dbReference type="InterPro" id="IPR036034">
    <property type="entry name" value="PDZ_sf"/>
</dbReference>
<dbReference type="Pfam" id="PF13180">
    <property type="entry name" value="PDZ_2"/>
    <property type="match status" value="1"/>
</dbReference>
<dbReference type="CDD" id="cd00990">
    <property type="entry name" value="cpPDZ_AtDEGP1-like"/>
    <property type="match status" value="1"/>
</dbReference>
<evidence type="ECO:0000259" key="9">
    <source>
        <dbReference type="PROSITE" id="PS50106"/>
    </source>
</evidence>
<dbReference type="GO" id="GO:0009534">
    <property type="term" value="C:chloroplast thylakoid"/>
    <property type="evidence" value="ECO:0007669"/>
    <property type="project" value="UniProtKB-ARBA"/>
</dbReference>
<keyword evidence="6" id="KW-0378">Hydrolase</keyword>
<dbReference type="InterPro" id="IPR039382">
    <property type="entry name" value="DEGP1/8_PDZ_dom"/>
</dbReference>
<dbReference type="KEGG" id="mcha:111006463"/>
<evidence type="ECO:0000256" key="1">
    <source>
        <dbReference type="ARBA" id="ARBA00004229"/>
    </source>
</evidence>
<keyword evidence="7" id="KW-0720">Serine protease</keyword>
<dbReference type="OrthoDB" id="4217619at2759"/>
<dbReference type="PRINTS" id="PR00834">
    <property type="entry name" value="PROTEASES2C"/>
</dbReference>
<dbReference type="SMART" id="SM00228">
    <property type="entry name" value="PDZ"/>
    <property type="match status" value="1"/>
</dbReference>